<reference evidence="1 2" key="2">
    <citation type="journal article" date="2017" name="Front. Plant Sci.">
        <title>Gene Classification and Mining of Molecular Markers Useful in Red Clover (Trifolium pratense) Breeding.</title>
        <authorList>
            <person name="Istvanek J."/>
            <person name="Dluhosova J."/>
            <person name="Dluhos P."/>
            <person name="Patkova L."/>
            <person name="Nedelnik J."/>
            <person name="Repkova J."/>
        </authorList>
    </citation>
    <scope>NUCLEOTIDE SEQUENCE [LARGE SCALE GENOMIC DNA]</scope>
    <source>
        <strain evidence="2">cv. Tatra</strain>
        <tissue evidence="1">Young leaves</tissue>
    </source>
</reference>
<reference evidence="1 2" key="1">
    <citation type="journal article" date="2014" name="Am. J. Bot.">
        <title>Genome assembly and annotation for red clover (Trifolium pratense; Fabaceae).</title>
        <authorList>
            <person name="Istvanek J."/>
            <person name="Jaros M."/>
            <person name="Krenek A."/>
            <person name="Repkova J."/>
        </authorList>
    </citation>
    <scope>NUCLEOTIDE SEQUENCE [LARGE SCALE GENOMIC DNA]</scope>
    <source>
        <strain evidence="2">cv. Tatra</strain>
        <tissue evidence="1">Young leaves</tissue>
    </source>
</reference>
<evidence type="ECO:0000313" key="1">
    <source>
        <dbReference type="EMBL" id="PNY15173.1"/>
    </source>
</evidence>
<comment type="caution">
    <text evidence="1">The sequence shown here is derived from an EMBL/GenBank/DDBJ whole genome shotgun (WGS) entry which is preliminary data.</text>
</comment>
<evidence type="ECO:0000313" key="2">
    <source>
        <dbReference type="Proteomes" id="UP000236291"/>
    </source>
</evidence>
<gene>
    <name evidence="1" type="ORF">L195_g011864</name>
</gene>
<organism evidence="1 2">
    <name type="scientific">Trifolium pratense</name>
    <name type="common">Red clover</name>
    <dbReference type="NCBI Taxonomy" id="57577"/>
    <lineage>
        <taxon>Eukaryota</taxon>
        <taxon>Viridiplantae</taxon>
        <taxon>Streptophyta</taxon>
        <taxon>Embryophyta</taxon>
        <taxon>Tracheophyta</taxon>
        <taxon>Spermatophyta</taxon>
        <taxon>Magnoliopsida</taxon>
        <taxon>eudicotyledons</taxon>
        <taxon>Gunneridae</taxon>
        <taxon>Pentapetalae</taxon>
        <taxon>rosids</taxon>
        <taxon>fabids</taxon>
        <taxon>Fabales</taxon>
        <taxon>Fabaceae</taxon>
        <taxon>Papilionoideae</taxon>
        <taxon>50 kb inversion clade</taxon>
        <taxon>NPAAA clade</taxon>
        <taxon>Hologalegina</taxon>
        <taxon>IRL clade</taxon>
        <taxon>Trifolieae</taxon>
        <taxon>Trifolium</taxon>
    </lineage>
</organism>
<dbReference type="EMBL" id="ASHM01007449">
    <property type="protein sequence ID" value="PNY15173.1"/>
    <property type="molecule type" value="Genomic_DNA"/>
</dbReference>
<proteinExistence type="predicted"/>
<dbReference type="Proteomes" id="UP000236291">
    <property type="component" value="Unassembled WGS sequence"/>
</dbReference>
<accession>A0A2K3PIQ6</accession>
<protein>
    <submittedName>
        <fullName evidence="1">Uncharacterized protein</fullName>
    </submittedName>
</protein>
<name>A0A2K3PIQ6_TRIPR</name>
<dbReference type="AlphaFoldDB" id="A0A2K3PIQ6"/>
<sequence>MHLRSAHHVLADVSSNHWTKSTHHAPVLAHRAHLLERHQFLSFLRMMRRIPAHHAHLSVATFNFNPSGASCAIFLRIVHNFQRQHALLAFWRIMRHFFAHHAQIQ</sequence>